<dbReference type="EMBL" id="JAXUIC010000010">
    <property type="protein sequence ID" value="KAK4568188.1"/>
    <property type="molecule type" value="Genomic_DNA"/>
</dbReference>
<dbReference type="Pfam" id="PF00319">
    <property type="entry name" value="SRF-TF"/>
    <property type="match status" value="1"/>
</dbReference>
<dbReference type="GO" id="GO:0005634">
    <property type="term" value="C:nucleus"/>
    <property type="evidence" value="ECO:0007669"/>
    <property type="project" value="UniProtKB-SubCell"/>
</dbReference>
<evidence type="ECO:0000259" key="7">
    <source>
        <dbReference type="PROSITE" id="PS50066"/>
    </source>
</evidence>
<dbReference type="Gene3D" id="3.40.1810.10">
    <property type="entry name" value="Transcription factor, MADS-box"/>
    <property type="match status" value="1"/>
</dbReference>
<feature type="coiled-coil region" evidence="6">
    <location>
        <begin position="77"/>
        <end position="170"/>
    </location>
</feature>
<dbReference type="AlphaFoldDB" id="A0AAN7ECP6"/>
<evidence type="ECO:0000256" key="3">
    <source>
        <dbReference type="ARBA" id="ARBA00023125"/>
    </source>
</evidence>
<dbReference type="PANTHER" id="PTHR48019">
    <property type="entry name" value="SERUM RESPONSE FACTOR HOMOLOG"/>
    <property type="match status" value="1"/>
</dbReference>
<dbReference type="GO" id="GO:0010152">
    <property type="term" value="P:pollen maturation"/>
    <property type="evidence" value="ECO:0007669"/>
    <property type="project" value="UniProtKB-ARBA"/>
</dbReference>
<feature type="domain" description="MADS-box" evidence="7">
    <location>
        <begin position="1"/>
        <end position="61"/>
    </location>
</feature>
<dbReference type="EMBL" id="JAXUIC010000010">
    <property type="protein sequence ID" value="KAK4568189.1"/>
    <property type="molecule type" value="Genomic_DNA"/>
</dbReference>
<evidence type="ECO:0000256" key="6">
    <source>
        <dbReference type="SAM" id="Coils"/>
    </source>
</evidence>
<keyword evidence="10" id="KW-1185">Reference proteome</keyword>
<dbReference type="PROSITE" id="PS50066">
    <property type="entry name" value="MADS_BOX_2"/>
    <property type="match status" value="1"/>
</dbReference>
<name>A0AAN7ECP6_QUERU</name>
<dbReference type="GO" id="GO:0046983">
    <property type="term" value="F:protein dimerization activity"/>
    <property type="evidence" value="ECO:0007669"/>
    <property type="project" value="InterPro"/>
</dbReference>
<keyword evidence="2" id="KW-0805">Transcription regulation</keyword>
<evidence type="ECO:0000256" key="1">
    <source>
        <dbReference type="ARBA" id="ARBA00004123"/>
    </source>
</evidence>
<dbReference type="GO" id="GO:0003677">
    <property type="term" value="F:DNA binding"/>
    <property type="evidence" value="ECO:0007669"/>
    <property type="project" value="UniProtKB-KW"/>
</dbReference>
<reference evidence="8 10" key="1">
    <citation type="journal article" date="2023" name="G3 (Bethesda)">
        <title>A haplotype-resolved chromosome-scale genome for Quercus rubra L. provides insights into the genetics of adaptive traits for red oak species.</title>
        <authorList>
            <person name="Kapoor B."/>
            <person name="Jenkins J."/>
            <person name="Schmutz J."/>
            <person name="Zhebentyayeva T."/>
            <person name="Kuelheim C."/>
            <person name="Coggeshall M."/>
            <person name="Heim C."/>
            <person name="Lasky J.R."/>
            <person name="Leites L."/>
            <person name="Islam-Faridi N."/>
            <person name="Romero-Severson J."/>
            <person name="DeLeo V.L."/>
            <person name="Lucas S.M."/>
            <person name="Lazic D."/>
            <person name="Gailing O."/>
            <person name="Carlson J."/>
            <person name="Staton M."/>
        </authorList>
    </citation>
    <scope>NUCLEOTIDE SEQUENCE [LARGE SCALE GENOMIC DNA]</scope>
    <source>
        <strain evidence="8">Pseudo-F2</strain>
        <tissue evidence="9">Dormant leaf buds and twig bark tissues</tissue>
    </source>
</reference>
<dbReference type="EMBL" id="JAXUIC010000010">
    <property type="protein sequence ID" value="KAK4568186.1"/>
    <property type="molecule type" value="Genomic_DNA"/>
</dbReference>
<keyword evidence="6" id="KW-0175">Coiled coil</keyword>
<keyword evidence="3" id="KW-0238">DNA-binding</keyword>
<dbReference type="SMART" id="SM00432">
    <property type="entry name" value="MADS"/>
    <property type="match status" value="1"/>
</dbReference>
<comment type="caution">
    <text evidence="8">The sequence shown here is derived from an EMBL/GenBank/DDBJ whole genome shotgun (WGS) entry which is preliminary data.</text>
</comment>
<protein>
    <recommendedName>
        <fullName evidence="7">MADS-box domain-containing protein</fullName>
    </recommendedName>
</protein>
<dbReference type="GO" id="GO:0080092">
    <property type="term" value="P:regulation of pollen tube growth"/>
    <property type="evidence" value="ECO:0007669"/>
    <property type="project" value="UniProtKB-ARBA"/>
</dbReference>
<dbReference type="Proteomes" id="UP001324115">
    <property type="component" value="Unassembled WGS sequence"/>
</dbReference>
<dbReference type="InterPro" id="IPR002100">
    <property type="entry name" value="TF_MADSbox"/>
</dbReference>
<keyword evidence="4" id="KW-0804">Transcription</keyword>
<evidence type="ECO:0000256" key="5">
    <source>
        <dbReference type="ARBA" id="ARBA00023242"/>
    </source>
</evidence>
<evidence type="ECO:0000313" key="8">
    <source>
        <dbReference type="EMBL" id="KAK4568187.1"/>
    </source>
</evidence>
<dbReference type="SUPFAM" id="SSF55455">
    <property type="entry name" value="SRF-like"/>
    <property type="match status" value="1"/>
</dbReference>
<accession>A0AAN7ECP6</accession>
<evidence type="ECO:0000313" key="9">
    <source>
        <dbReference type="EMBL" id="KAK4568189.1"/>
    </source>
</evidence>
<organism evidence="8 10">
    <name type="scientific">Quercus rubra</name>
    <name type="common">Northern red oak</name>
    <name type="synonym">Quercus borealis</name>
    <dbReference type="NCBI Taxonomy" id="3512"/>
    <lineage>
        <taxon>Eukaryota</taxon>
        <taxon>Viridiplantae</taxon>
        <taxon>Streptophyta</taxon>
        <taxon>Embryophyta</taxon>
        <taxon>Tracheophyta</taxon>
        <taxon>Spermatophyta</taxon>
        <taxon>Magnoliopsida</taxon>
        <taxon>eudicotyledons</taxon>
        <taxon>Gunneridae</taxon>
        <taxon>Pentapetalae</taxon>
        <taxon>rosids</taxon>
        <taxon>fabids</taxon>
        <taxon>Fagales</taxon>
        <taxon>Fagaceae</taxon>
        <taxon>Quercus</taxon>
    </lineage>
</organism>
<dbReference type="InterPro" id="IPR050142">
    <property type="entry name" value="MADS-box/MEF2_TF"/>
</dbReference>
<keyword evidence="5" id="KW-0539">Nucleus</keyword>
<sequence>MGRVKLKIKRLESTSNRQVTYSKRRHGILKKARELAILCDIDIALLMFSPTGRSTLYQGENRNFEEVIAKFSQLTPQERAKRKLESLEALKKTFKKLDHDVNIEDFLGSSSQTVEELGNRLRLLQVQLTELQKRLSYWSDPEKIDNVENLRQMEDLLRESIQQIRLQKENFGKQQLASLECATQFQNGMPLPMLMNSVHDAQSLSWLSNNDNQHMLFPHEPNFLPQRDVECSSDVSLPGYSGYFSTEKKDAVGNTIQLAHMGSGGGTLDELSRNTCLSMQLGEQYAYPSYGSSNLLEDTKLKPQMEMNLQVNPLDYQINSNFGVSRPLCDSGHHSWFSASAPCSISIYNQNGYQCNQIDSQEPR</sequence>
<evidence type="ECO:0000256" key="4">
    <source>
        <dbReference type="ARBA" id="ARBA00023163"/>
    </source>
</evidence>
<evidence type="ECO:0000256" key="2">
    <source>
        <dbReference type="ARBA" id="ARBA00023015"/>
    </source>
</evidence>
<evidence type="ECO:0000313" key="10">
    <source>
        <dbReference type="Proteomes" id="UP001324115"/>
    </source>
</evidence>
<dbReference type="PRINTS" id="PR00404">
    <property type="entry name" value="MADSDOMAIN"/>
</dbReference>
<proteinExistence type="predicted"/>
<comment type="subcellular location">
    <subcellularLocation>
        <location evidence="1">Nucleus</location>
    </subcellularLocation>
</comment>
<dbReference type="EMBL" id="JAXUIC010000010">
    <property type="protein sequence ID" value="KAK4568187.1"/>
    <property type="molecule type" value="Genomic_DNA"/>
</dbReference>
<dbReference type="InterPro" id="IPR036879">
    <property type="entry name" value="TF_MADSbox_sf"/>
</dbReference>
<gene>
    <name evidence="8" type="ORF">RGQ29_003819</name>
</gene>
<dbReference type="FunFam" id="3.40.1810.10:FF:000010">
    <property type="entry name" value="Agamous-like MADS-box protein AGL30"/>
    <property type="match status" value="1"/>
</dbReference>